<evidence type="ECO:0000256" key="1">
    <source>
        <dbReference type="SAM" id="Phobius"/>
    </source>
</evidence>
<organism evidence="2 3">
    <name type="scientific">Coriobacterium glomerans (strain ATCC 49209 / DSM 20642 / JCM 10262 / PW2)</name>
    <dbReference type="NCBI Taxonomy" id="700015"/>
    <lineage>
        <taxon>Bacteria</taxon>
        <taxon>Bacillati</taxon>
        <taxon>Actinomycetota</taxon>
        <taxon>Coriobacteriia</taxon>
        <taxon>Coriobacteriales</taxon>
        <taxon>Coriobacteriaceae</taxon>
        <taxon>Coriobacterium</taxon>
    </lineage>
</organism>
<name>F2N7J1_CORGP</name>
<keyword evidence="1" id="KW-0812">Transmembrane</keyword>
<gene>
    <name evidence="2" type="ordered locus">Corgl_0693</name>
</gene>
<keyword evidence="1" id="KW-0472">Membrane</keyword>
<keyword evidence="3" id="KW-1185">Reference proteome</keyword>
<dbReference type="AlphaFoldDB" id="F2N7J1"/>
<feature type="transmembrane region" description="Helical" evidence="1">
    <location>
        <begin position="104"/>
        <end position="124"/>
    </location>
</feature>
<dbReference type="STRING" id="700015.Corgl_0693"/>
<feature type="transmembrane region" description="Helical" evidence="1">
    <location>
        <begin position="73"/>
        <end position="92"/>
    </location>
</feature>
<dbReference type="KEGG" id="cgo:Corgl_0693"/>
<accession>F2N7J1</accession>
<keyword evidence="1" id="KW-1133">Transmembrane helix</keyword>
<sequence>MARREFELCDMPVDIHKVQMGGTWVAKKVYRNLYAGDLDRCTWLVTTYYDTPIKSFSRRRAEAFTSGFRFRDLVASSVVSMLLVLGAAEILWSTLIPPLRQSGVFSIWGLVFVIVLFLTCAAVIRLREGIARRGNVIRNSSSLMVIFQLANVLRRTNSLSHVAFALIDEGCRCELGVKMLSDRLGDRHPRRVYLDAVGAVGSVICFSRLSTPYRWPAIVRSSSSEEELSKGEYLITAGSEDDSNRIHIHIDEKGEIDTDRILSRVSLLESLLAMER</sequence>
<dbReference type="Proteomes" id="UP000006851">
    <property type="component" value="Chromosome"/>
</dbReference>
<dbReference type="eggNOG" id="ENOG5032TTN">
    <property type="taxonomic scope" value="Bacteria"/>
</dbReference>
<evidence type="ECO:0000313" key="3">
    <source>
        <dbReference type="Proteomes" id="UP000006851"/>
    </source>
</evidence>
<proteinExistence type="predicted"/>
<evidence type="ECO:0000313" key="2">
    <source>
        <dbReference type="EMBL" id="AEB06807.1"/>
    </source>
</evidence>
<reference evidence="3" key="1">
    <citation type="journal article" date="2013" name="Stand. Genomic Sci.">
        <title>Complete genome sequence of Coriobacterium glomerans type strain (PW2(T)) from the midgut of Pyrrhocoris apterus L. (red soldier bug).</title>
        <authorList>
            <person name="Stackebrandt E."/>
            <person name="Zeytun A."/>
            <person name="Lapidus A."/>
            <person name="Nolan M."/>
            <person name="Lucas S."/>
            <person name="Hammon N."/>
            <person name="Deshpande S."/>
            <person name="Cheng J.F."/>
            <person name="Tapia R."/>
            <person name="Goodwin L.A."/>
            <person name="Pitluck S."/>
            <person name="Liolios K."/>
            <person name="Pagani I."/>
            <person name="Ivanova N."/>
            <person name="Mavromatis K."/>
            <person name="Mikhailova N."/>
            <person name="Huntemann M."/>
            <person name="Pati A."/>
            <person name="Chen A."/>
            <person name="Palaniappan K."/>
            <person name="Chang Y.J."/>
            <person name="Land M."/>
            <person name="Hauser L."/>
            <person name="Rohde M."/>
            <person name="Pukall R."/>
            <person name="Goker M."/>
            <person name="Detter J.C."/>
            <person name="Woyke T."/>
            <person name="Bristow J."/>
            <person name="Eisen J.A."/>
            <person name="Markowitz V."/>
            <person name="Hugenholtz P."/>
            <person name="Kyrpides N.C."/>
            <person name="Klenk H.P."/>
        </authorList>
    </citation>
    <scope>NUCLEOTIDE SEQUENCE</scope>
    <source>
        <strain evidence="3">ATCC 49209 / DSM 20642 / JCM 10262 / PW2</strain>
    </source>
</reference>
<dbReference type="HOGENOM" id="CLU_1007274_0_0_11"/>
<dbReference type="EMBL" id="CP002628">
    <property type="protein sequence ID" value="AEB06807.1"/>
    <property type="molecule type" value="Genomic_DNA"/>
</dbReference>
<protein>
    <submittedName>
        <fullName evidence="2">Uncharacterized protein</fullName>
    </submittedName>
</protein>